<gene>
    <name evidence="9" type="ORF">BKA67DRAFT_521206</name>
</gene>
<dbReference type="PANTHER" id="PTHR42715">
    <property type="entry name" value="BETA-GLUCOSIDASE"/>
    <property type="match status" value="1"/>
</dbReference>
<keyword evidence="7" id="KW-0326">Glycosidase</keyword>
<organism evidence="9 10">
    <name type="scientific">Truncatella angustata</name>
    <dbReference type="NCBI Taxonomy" id="152316"/>
    <lineage>
        <taxon>Eukaryota</taxon>
        <taxon>Fungi</taxon>
        <taxon>Dikarya</taxon>
        <taxon>Ascomycota</taxon>
        <taxon>Pezizomycotina</taxon>
        <taxon>Sordariomycetes</taxon>
        <taxon>Xylariomycetidae</taxon>
        <taxon>Amphisphaeriales</taxon>
        <taxon>Sporocadaceae</taxon>
        <taxon>Truncatella</taxon>
    </lineage>
</organism>
<evidence type="ECO:0000313" key="9">
    <source>
        <dbReference type="EMBL" id="KAH6652257.1"/>
    </source>
</evidence>
<dbReference type="Pfam" id="PF00933">
    <property type="entry name" value="Glyco_hydro_3"/>
    <property type="match status" value="1"/>
</dbReference>
<evidence type="ECO:0000256" key="2">
    <source>
        <dbReference type="ARBA" id="ARBA00004987"/>
    </source>
</evidence>
<dbReference type="InterPro" id="IPR036962">
    <property type="entry name" value="Glyco_hydro_3_N_sf"/>
</dbReference>
<protein>
    <recommendedName>
        <fullName evidence="4">beta-glucosidase</fullName>
        <ecNumber evidence="4">3.2.1.21</ecNumber>
    </recommendedName>
</protein>
<dbReference type="InterPro" id="IPR050288">
    <property type="entry name" value="Cellulose_deg_GH3"/>
</dbReference>
<comment type="catalytic activity">
    <reaction evidence="1">
        <text>Hydrolysis of terminal, non-reducing beta-D-glucosyl residues with release of beta-D-glucose.</text>
        <dbReference type="EC" id="3.2.1.21"/>
    </reaction>
</comment>
<dbReference type="OrthoDB" id="4702902at2759"/>
<dbReference type="PANTHER" id="PTHR42715:SF3">
    <property type="entry name" value="BETA-GLUCOSIDASE B-RELATED"/>
    <property type="match status" value="1"/>
</dbReference>
<keyword evidence="5 9" id="KW-0378">Hydrolase</keyword>
<dbReference type="EC" id="3.2.1.21" evidence="4"/>
<proteinExistence type="inferred from homology"/>
<dbReference type="GO" id="GO:0009251">
    <property type="term" value="P:glucan catabolic process"/>
    <property type="evidence" value="ECO:0007669"/>
    <property type="project" value="TreeGrafter"/>
</dbReference>
<evidence type="ECO:0000256" key="7">
    <source>
        <dbReference type="ARBA" id="ARBA00023295"/>
    </source>
</evidence>
<dbReference type="AlphaFoldDB" id="A0A9P8UHS2"/>
<evidence type="ECO:0000259" key="8">
    <source>
        <dbReference type="Pfam" id="PF00933"/>
    </source>
</evidence>
<dbReference type="InterPro" id="IPR017853">
    <property type="entry name" value="GH"/>
</dbReference>
<accession>A0A9P8UHS2</accession>
<feature type="domain" description="Glycoside hydrolase family 3 N-terminal" evidence="8">
    <location>
        <begin position="8"/>
        <end position="127"/>
    </location>
</feature>
<keyword evidence="10" id="KW-1185">Reference proteome</keyword>
<keyword evidence="6" id="KW-0325">Glycoprotein</keyword>
<dbReference type="InterPro" id="IPR001764">
    <property type="entry name" value="Glyco_hydro_3_N"/>
</dbReference>
<evidence type="ECO:0000256" key="5">
    <source>
        <dbReference type="ARBA" id="ARBA00022801"/>
    </source>
</evidence>
<dbReference type="RefSeq" id="XP_045956535.1">
    <property type="nucleotide sequence ID" value="XM_046098256.1"/>
</dbReference>
<evidence type="ECO:0000256" key="3">
    <source>
        <dbReference type="ARBA" id="ARBA00005336"/>
    </source>
</evidence>
<evidence type="ECO:0000256" key="6">
    <source>
        <dbReference type="ARBA" id="ARBA00023180"/>
    </source>
</evidence>
<comment type="pathway">
    <text evidence="2">Glycan metabolism; cellulose degradation.</text>
</comment>
<reference evidence="9" key="1">
    <citation type="journal article" date="2021" name="Nat. Commun.">
        <title>Genetic determinants of endophytism in the Arabidopsis root mycobiome.</title>
        <authorList>
            <person name="Mesny F."/>
            <person name="Miyauchi S."/>
            <person name="Thiergart T."/>
            <person name="Pickel B."/>
            <person name="Atanasova L."/>
            <person name="Karlsson M."/>
            <person name="Huettel B."/>
            <person name="Barry K.W."/>
            <person name="Haridas S."/>
            <person name="Chen C."/>
            <person name="Bauer D."/>
            <person name="Andreopoulos W."/>
            <person name="Pangilinan J."/>
            <person name="LaButti K."/>
            <person name="Riley R."/>
            <person name="Lipzen A."/>
            <person name="Clum A."/>
            <person name="Drula E."/>
            <person name="Henrissat B."/>
            <person name="Kohler A."/>
            <person name="Grigoriev I.V."/>
            <person name="Martin F.M."/>
            <person name="Hacquard S."/>
        </authorList>
    </citation>
    <scope>NUCLEOTIDE SEQUENCE</scope>
    <source>
        <strain evidence="9">MPI-SDFR-AT-0073</strain>
    </source>
</reference>
<evidence type="ECO:0000313" key="10">
    <source>
        <dbReference type="Proteomes" id="UP000758603"/>
    </source>
</evidence>
<name>A0A9P8UHS2_9PEZI</name>
<evidence type="ECO:0000256" key="1">
    <source>
        <dbReference type="ARBA" id="ARBA00000448"/>
    </source>
</evidence>
<sequence length="127" mass="14306">MCKSKSASIILAPTMCIHRHPLGGKDFQSFSEDPYLTGRLAAAHVKGLQSRRIGASPKHFVANDQETKSFKVNVQIDARALREIYLLPFQMVVRDANPWCMMTAYNKVNGTHCDTSKDLLIDINRKE</sequence>
<dbReference type="GO" id="GO:0008422">
    <property type="term" value="F:beta-glucosidase activity"/>
    <property type="evidence" value="ECO:0007669"/>
    <property type="project" value="UniProtKB-EC"/>
</dbReference>
<comment type="caution">
    <text evidence="9">The sequence shown here is derived from an EMBL/GenBank/DDBJ whole genome shotgun (WGS) entry which is preliminary data.</text>
</comment>
<dbReference type="PRINTS" id="PR00133">
    <property type="entry name" value="GLHYDRLASE3"/>
</dbReference>
<dbReference type="Proteomes" id="UP000758603">
    <property type="component" value="Unassembled WGS sequence"/>
</dbReference>
<evidence type="ECO:0000256" key="4">
    <source>
        <dbReference type="ARBA" id="ARBA00012744"/>
    </source>
</evidence>
<dbReference type="SUPFAM" id="SSF51445">
    <property type="entry name" value="(Trans)glycosidases"/>
    <property type="match status" value="1"/>
</dbReference>
<dbReference type="GeneID" id="70127148"/>
<comment type="similarity">
    <text evidence="3">Belongs to the glycosyl hydrolase 3 family.</text>
</comment>
<dbReference type="Gene3D" id="3.20.20.300">
    <property type="entry name" value="Glycoside hydrolase, family 3, N-terminal domain"/>
    <property type="match status" value="1"/>
</dbReference>
<dbReference type="EMBL" id="JAGPXC010000006">
    <property type="protein sequence ID" value="KAH6652257.1"/>
    <property type="molecule type" value="Genomic_DNA"/>
</dbReference>